<evidence type="ECO:0008006" key="4">
    <source>
        <dbReference type="Google" id="ProtNLM"/>
    </source>
</evidence>
<sequence>MTLLAAPLFTADWTLTGALVSTAACVVAVVALARLADDELAGRSGGWRAAVALLLWPTSVFLVAGYDESLFLALAIPAWLAARRGRWPLAAALAAGASCVRITGLFLALALVVEFFASGGPVRRAAWLALPFAPLLLRSGWQRLHGGDWLTWGQAQEAGWGRQLAWPWESLASTWQSALTGERAAWLFRMELAGAFLAVGAVLLLLFLRRWSELVYVGLQAGVLVCSASYLAVPRAVLLWWPVFVLVARVSARGRWWALVGYALVTAPLMLLNTLTYLESVRAG</sequence>
<feature type="transmembrane region" description="Helical" evidence="1">
    <location>
        <begin position="186"/>
        <end position="207"/>
    </location>
</feature>
<evidence type="ECO:0000313" key="3">
    <source>
        <dbReference type="Proteomes" id="UP000552644"/>
    </source>
</evidence>
<dbReference type="EMBL" id="JACHJP010000004">
    <property type="protein sequence ID" value="MBB4917057.1"/>
    <property type="molecule type" value="Genomic_DNA"/>
</dbReference>
<keyword evidence="1" id="KW-0472">Membrane</keyword>
<dbReference type="GO" id="GO:0016020">
    <property type="term" value="C:membrane"/>
    <property type="evidence" value="ECO:0007669"/>
    <property type="project" value="GOC"/>
</dbReference>
<keyword evidence="1" id="KW-0812">Transmembrane</keyword>
<accession>A0A7W7QP10</accession>
<evidence type="ECO:0000313" key="2">
    <source>
        <dbReference type="EMBL" id="MBB4917057.1"/>
    </source>
</evidence>
<feature type="transmembrane region" description="Helical" evidence="1">
    <location>
        <begin position="256"/>
        <end position="278"/>
    </location>
</feature>
<gene>
    <name evidence="2" type="ORF">FHS44_004165</name>
</gene>
<dbReference type="GO" id="GO:0006506">
    <property type="term" value="P:GPI anchor biosynthetic process"/>
    <property type="evidence" value="ECO:0007669"/>
    <property type="project" value="UniProtKB-UniPathway"/>
</dbReference>
<reference evidence="2 3" key="1">
    <citation type="submission" date="2020-08" db="EMBL/GenBank/DDBJ databases">
        <title>Genomic Encyclopedia of Type Strains, Phase III (KMG-III): the genomes of soil and plant-associated and newly described type strains.</title>
        <authorList>
            <person name="Whitman W."/>
        </authorList>
    </citation>
    <scope>NUCLEOTIDE SEQUENCE [LARGE SCALE GENOMIC DNA]</scope>
    <source>
        <strain evidence="2 3">CECT 8840</strain>
    </source>
</reference>
<proteinExistence type="predicted"/>
<dbReference type="RefSeq" id="WP_184717023.1">
    <property type="nucleotide sequence ID" value="NZ_JACHJP010000004.1"/>
</dbReference>
<feature type="transmembrane region" description="Helical" evidence="1">
    <location>
        <begin position="214"/>
        <end position="233"/>
    </location>
</feature>
<name>A0A7W7QP10_9ACTN</name>
<organism evidence="2 3">
    <name type="scientific">Streptosporangium saharense</name>
    <dbReference type="NCBI Taxonomy" id="1706840"/>
    <lineage>
        <taxon>Bacteria</taxon>
        <taxon>Bacillati</taxon>
        <taxon>Actinomycetota</taxon>
        <taxon>Actinomycetes</taxon>
        <taxon>Streptosporangiales</taxon>
        <taxon>Streptosporangiaceae</taxon>
        <taxon>Streptosporangium</taxon>
    </lineage>
</organism>
<dbReference type="Proteomes" id="UP000552644">
    <property type="component" value="Unassembled WGS sequence"/>
</dbReference>
<protein>
    <recommendedName>
        <fullName evidence="4">Glycosyltransferase RgtA/B/C/D-like domain-containing protein</fullName>
    </recommendedName>
</protein>
<comment type="caution">
    <text evidence="2">The sequence shown here is derived from an EMBL/GenBank/DDBJ whole genome shotgun (WGS) entry which is preliminary data.</text>
</comment>
<dbReference type="UniPathway" id="UPA00196"/>
<keyword evidence="1" id="KW-1133">Transmembrane helix</keyword>
<feature type="transmembrane region" description="Helical" evidence="1">
    <location>
        <begin position="86"/>
        <end position="113"/>
    </location>
</feature>
<evidence type="ECO:0000256" key="1">
    <source>
        <dbReference type="SAM" id="Phobius"/>
    </source>
</evidence>
<feature type="transmembrane region" description="Helical" evidence="1">
    <location>
        <begin position="13"/>
        <end position="33"/>
    </location>
</feature>
<keyword evidence="3" id="KW-1185">Reference proteome</keyword>
<dbReference type="AlphaFoldDB" id="A0A7W7QP10"/>